<dbReference type="OrthoDB" id="196808at2"/>
<gene>
    <name evidence="2" type="ORF">HR45_12730</name>
</gene>
<feature type="domain" description="HipA N-terminal subdomain 1" evidence="1">
    <location>
        <begin position="6"/>
        <end position="99"/>
    </location>
</feature>
<dbReference type="Proteomes" id="UP000029264">
    <property type="component" value="Unassembled WGS sequence"/>
</dbReference>
<organism evidence="2 3">
    <name type="scientific">Shewanella mangrovi</name>
    <dbReference type="NCBI Taxonomy" id="1515746"/>
    <lineage>
        <taxon>Bacteria</taxon>
        <taxon>Pseudomonadati</taxon>
        <taxon>Pseudomonadota</taxon>
        <taxon>Gammaproteobacteria</taxon>
        <taxon>Alteromonadales</taxon>
        <taxon>Shewanellaceae</taxon>
        <taxon>Shewanella</taxon>
    </lineage>
</organism>
<dbReference type="STRING" id="1515746.HR45_12730"/>
<dbReference type="EMBL" id="JPEO01000009">
    <property type="protein sequence ID" value="KFZ37094.1"/>
    <property type="molecule type" value="Genomic_DNA"/>
</dbReference>
<dbReference type="InterPro" id="IPR017508">
    <property type="entry name" value="HipA_N1"/>
</dbReference>
<comment type="caution">
    <text evidence="2">The sequence shown here is derived from an EMBL/GenBank/DDBJ whole genome shotgun (WGS) entry which is preliminary data.</text>
</comment>
<proteinExistence type="predicted"/>
<dbReference type="NCBIfam" id="TIGR03071">
    <property type="entry name" value="couple_hipA"/>
    <property type="match status" value="1"/>
</dbReference>
<dbReference type="RefSeq" id="WP_037443389.1">
    <property type="nucleotide sequence ID" value="NZ_JPEO01000009.1"/>
</dbReference>
<dbReference type="AlphaFoldDB" id="A0A094JGD7"/>
<keyword evidence="3" id="KW-1185">Reference proteome</keyword>
<dbReference type="Pfam" id="PF13657">
    <property type="entry name" value="Couple_hipA"/>
    <property type="match status" value="1"/>
</dbReference>
<evidence type="ECO:0000259" key="1">
    <source>
        <dbReference type="Pfam" id="PF13657"/>
    </source>
</evidence>
<name>A0A094JGD7_9GAMM</name>
<accession>A0A094JGD7</accession>
<protein>
    <recommendedName>
        <fullName evidence="1">HipA N-terminal subdomain 1 domain-containing protein</fullName>
    </recommendedName>
</protein>
<evidence type="ECO:0000313" key="2">
    <source>
        <dbReference type="EMBL" id="KFZ37094.1"/>
    </source>
</evidence>
<sequence>MYRKVNVFLHGIHAGNLIQKDDQYSFQYLPDYVGPEISLSLPVRSEPFISEGMLHPYFSSLAPEGWLRRIYSNQQKIDEKDSLGILIENGDNLLGAIQIKGALDV</sequence>
<evidence type="ECO:0000313" key="3">
    <source>
        <dbReference type="Proteomes" id="UP000029264"/>
    </source>
</evidence>
<dbReference type="eggNOG" id="COG3550">
    <property type="taxonomic scope" value="Bacteria"/>
</dbReference>
<reference evidence="2 3" key="1">
    <citation type="submission" date="2014-06" db="EMBL/GenBank/DDBJ databases">
        <title>Shewanella sp. YQH10.</title>
        <authorList>
            <person name="Liu Y."/>
            <person name="Zeng R."/>
        </authorList>
    </citation>
    <scope>NUCLEOTIDE SEQUENCE [LARGE SCALE GENOMIC DNA]</scope>
    <source>
        <strain evidence="2 3">YQH10</strain>
    </source>
</reference>